<proteinExistence type="predicted"/>
<protein>
    <submittedName>
        <fullName evidence="2">DUF3304 domain-containing protein</fullName>
    </submittedName>
</protein>
<sequence>MPGAMASGVSGKRTITDGGACGMSKIIKWFQQTTRRQRVIGVVIIGMLSGGAWLLHTPDPVFLAGNLSGYNHMKGTAVNWFEVNGNRGQGAGGTCCIMVPEKWQPGMEVLVEWEVDPDGYPIDVPEFNDPNYKEYMRQHKANYKRYKKIVPIPEYDDPCDVQVHFLPCQEVKISLSCWSPWDPNYPVKEPLQMEEPAVCPK</sequence>
<organism evidence="2 3">
    <name type="scientific">Morganella psychrotolerans</name>
    <dbReference type="NCBI Taxonomy" id="368603"/>
    <lineage>
        <taxon>Bacteria</taxon>
        <taxon>Pseudomonadati</taxon>
        <taxon>Pseudomonadota</taxon>
        <taxon>Gammaproteobacteria</taxon>
        <taxon>Enterobacterales</taxon>
        <taxon>Morganellaceae</taxon>
        <taxon>Morganella</taxon>
    </lineage>
</organism>
<dbReference type="EMBL" id="VXKB01000006">
    <property type="protein sequence ID" value="KAA8713599.1"/>
    <property type="molecule type" value="Genomic_DNA"/>
</dbReference>
<evidence type="ECO:0000256" key="1">
    <source>
        <dbReference type="SAM" id="Phobius"/>
    </source>
</evidence>
<dbReference type="Proteomes" id="UP000322181">
    <property type="component" value="Unassembled WGS sequence"/>
</dbReference>
<evidence type="ECO:0000313" key="3">
    <source>
        <dbReference type="Proteomes" id="UP000322181"/>
    </source>
</evidence>
<dbReference type="AlphaFoldDB" id="A0A5M9R040"/>
<gene>
    <name evidence="2" type="ORF">F4V73_16830</name>
</gene>
<accession>A0A5M9R040</accession>
<reference evidence="2 3" key="1">
    <citation type="submission" date="2019-09" db="EMBL/GenBank/DDBJ databases">
        <title>Draft genome sequence of various Type strains from the CCUG.</title>
        <authorList>
            <person name="Pineiro-Iglesias B."/>
            <person name="Tunovic T."/>
            <person name="Unosson C."/>
            <person name="Inganas E."/>
            <person name="Ohlen M."/>
            <person name="Cardew S."/>
            <person name="Jensie-Markopoulos S."/>
            <person name="Salva-Serra F."/>
            <person name="Jaen-Luchoro D."/>
            <person name="Karlsson R."/>
            <person name="Svensson-Stadler L."/>
            <person name="Chun J."/>
            <person name="Moore E."/>
        </authorList>
    </citation>
    <scope>NUCLEOTIDE SEQUENCE [LARGE SCALE GENOMIC DNA]</scope>
    <source>
        <strain evidence="2 3">CCUG 53682T</strain>
    </source>
</reference>
<dbReference type="OrthoDB" id="6459183at2"/>
<keyword evidence="1" id="KW-1133">Transmembrane helix</keyword>
<dbReference type="InterPro" id="IPR021733">
    <property type="entry name" value="DUF3304"/>
</dbReference>
<evidence type="ECO:0000313" key="2">
    <source>
        <dbReference type="EMBL" id="KAA8713599.1"/>
    </source>
</evidence>
<comment type="caution">
    <text evidence="2">The sequence shown here is derived from an EMBL/GenBank/DDBJ whole genome shotgun (WGS) entry which is preliminary data.</text>
</comment>
<keyword evidence="1" id="KW-0472">Membrane</keyword>
<name>A0A5M9R040_9GAMM</name>
<keyword evidence="1" id="KW-0812">Transmembrane</keyword>
<feature type="transmembrane region" description="Helical" evidence="1">
    <location>
        <begin position="39"/>
        <end position="56"/>
    </location>
</feature>
<dbReference type="Pfam" id="PF11745">
    <property type="entry name" value="DUF3304"/>
    <property type="match status" value="1"/>
</dbReference>